<feature type="transmembrane region" description="Helical" evidence="8">
    <location>
        <begin position="178"/>
        <end position="197"/>
    </location>
</feature>
<sequence>MRFFTASFEKSASLQKGWHLVLCSSSFLFSLVFIYCAYRLFQTYDWGHPFTKFLCFSGLFALILTLFNHRTQSDDIGKTMLMTEAVFAMAVLALIFARMVPAYGDFIFAAPTVDIGYTTEHAAKLLFLQGENPYLSESINIRPELAPEHRGFHYGPGMILGYAASAYFPGIGYKLTSVAFLAITALALCSLVAGCLTSRSQIETNGWQVRSAVLASMVLLFLPERLWYEVFHVGANDIYPVALLLVGLVCVQKEKWLLAGVLMGLSFATKFSPAAFLLAMFLRKDIRLNFLIGCAIGASPLLIFLAWDHQSMIENVFILRFSLNFDSTSLYSITPDVLHVLFPLTQLCALIYFLVRNANRTLSIEETVVCFTLLLMIIEVTFKEIHANHLIWFYPLIAFIVAIYRHKLFPSR</sequence>
<evidence type="ECO:0000256" key="5">
    <source>
        <dbReference type="ARBA" id="ARBA00022989"/>
    </source>
</evidence>
<evidence type="ECO:0000256" key="3">
    <source>
        <dbReference type="ARBA" id="ARBA00022679"/>
    </source>
</evidence>
<dbReference type="InterPro" id="IPR018584">
    <property type="entry name" value="GT87"/>
</dbReference>
<dbReference type="EMBL" id="AJWN02000014">
    <property type="protein sequence ID" value="OEE63814.1"/>
    <property type="molecule type" value="Genomic_DNA"/>
</dbReference>
<feature type="transmembrane region" description="Helical" evidence="8">
    <location>
        <begin position="288"/>
        <end position="307"/>
    </location>
</feature>
<evidence type="ECO:0000256" key="2">
    <source>
        <dbReference type="ARBA" id="ARBA00022475"/>
    </source>
</evidence>
<feature type="transmembrane region" description="Helical" evidence="8">
    <location>
        <begin position="256"/>
        <end position="281"/>
    </location>
</feature>
<dbReference type="RefSeq" id="WP_016958092.1">
    <property type="nucleotide sequence ID" value="NZ_AJWN02000014.1"/>
</dbReference>
<keyword evidence="6 8" id="KW-0472">Membrane</keyword>
<dbReference type="GO" id="GO:0005886">
    <property type="term" value="C:plasma membrane"/>
    <property type="evidence" value="ECO:0007669"/>
    <property type="project" value="UniProtKB-SubCell"/>
</dbReference>
<dbReference type="Proteomes" id="UP000095039">
    <property type="component" value="Unassembled WGS sequence"/>
</dbReference>
<evidence type="ECO:0000256" key="7">
    <source>
        <dbReference type="ARBA" id="ARBA00024033"/>
    </source>
</evidence>
<feature type="transmembrane region" description="Helical" evidence="8">
    <location>
        <begin position="386"/>
        <end position="404"/>
    </location>
</feature>
<feature type="transmembrane region" description="Helical" evidence="8">
    <location>
        <begin position="47"/>
        <end position="67"/>
    </location>
</feature>
<evidence type="ECO:0000256" key="6">
    <source>
        <dbReference type="ARBA" id="ARBA00023136"/>
    </source>
</evidence>
<evidence type="ECO:0008006" key="11">
    <source>
        <dbReference type="Google" id="ProtNLM"/>
    </source>
</evidence>
<feature type="transmembrane region" description="Helical" evidence="8">
    <location>
        <begin position="337"/>
        <end position="355"/>
    </location>
</feature>
<dbReference type="AlphaFoldDB" id="A0A1E5CE54"/>
<evidence type="ECO:0000313" key="9">
    <source>
        <dbReference type="EMBL" id="OEE63814.1"/>
    </source>
</evidence>
<comment type="caution">
    <text evidence="9">The sequence shown here is derived from an EMBL/GenBank/DDBJ whole genome shotgun (WGS) entry which is preliminary data.</text>
</comment>
<comment type="subcellular location">
    <subcellularLocation>
        <location evidence="1">Cell membrane</location>
        <topology evidence="1">Multi-pass membrane protein</topology>
    </subcellularLocation>
</comment>
<proteinExistence type="inferred from homology"/>
<accession>A0A1E5CE54</accession>
<evidence type="ECO:0000256" key="8">
    <source>
        <dbReference type="SAM" id="Phobius"/>
    </source>
</evidence>
<name>A0A1E5CE54_9GAMM</name>
<gene>
    <name evidence="9" type="ORF">A1OK_18570</name>
</gene>
<evidence type="ECO:0000256" key="4">
    <source>
        <dbReference type="ARBA" id="ARBA00022692"/>
    </source>
</evidence>
<protein>
    <recommendedName>
        <fullName evidence="11">DUF2029 domain-containing protein</fullName>
    </recommendedName>
</protein>
<keyword evidence="4 8" id="KW-0812">Transmembrane</keyword>
<keyword evidence="2" id="KW-1003">Cell membrane</keyword>
<keyword evidence="5 8" id="KW-1133">Transmembrane helix</keyword>
<reference evidence="9 10" key="1">
    <citation type="journal article" date="2012" name="Science">
        <title>Ecological populations of bacteria act as socially cohesive units of antibiotic production and resistance.</title>
        <authorList>
            <person name="Cordero O.X."/>
            <person name="Wildschutte H."/>
            <person name="Kirkup B."/>
            <person name="Proehl S."/>
            <person name="Ngo L."/>
            <person name="Hussain F."/>
            <person name="Le Roux F."/>
            <person name="Mincer T."/>
            <person name="Polz M.F."/>
        </authorList>
    </citation>
    <scope>NUCLEOTIDE SEQUENCE [LARGE SCALE GENOMIC DNA]</scope>
    <source>
        <strain evidence="9 10">FF-454</strain>
    </source>
</reference>
<dbReference type="GO" id="GO:0016758">
    <property type="term" value="F:hexosyltransferase activity"/>
    <property type="evidence" value="ECO:0007669"/>
    <property type="project" value="InterPro"/>
</dbReference>
<organism evidence="9 10">
    <name type="scientific">Enterovibrio norvegicus FF-454</name>
    <dbReference type="NCBI Taxonomy" id="1185651"/>
    <lineage>
        <taxon>Bacteria</taxon>
        <taxon>Pseudomonadati</taxon>
        <taxon>Pseudomonadota</taxon>
        <taxon>Gammaproteobacteria</taxon>
        <taxon>Vibrionales</taxon>
        <taxon>Vibrionaceae</taxon>
        <taxon>Enterovibrio</taxon>
    </lineage>
</organism>
<evidence type="ECO:0000256" key="1">
    <source>
        <dbReference type="ARBA" id="ARBA00004651"/>
    </source>
</evidence>
<keyword evidence="3" id="KW-0808">Transferase</keyword>
<keyword evidence="10" id="KW-1185">Reference proteome</keyword>
<feature type="transmembrane region" description="Helical" evidence="8">
    <location>
        <begin position="79"/>
        <end position="97"/>
    </location>
</feature>
<evidence type="ECO:0000313" key="10">
    <source>
        <dbReference type="Proteomes" id="UP000095039"/>
    </source>
</evidence>
<comment type="similarity">
    <text evidence="7">Belongs to the glycosyltransferase 87 family.</text>
</comment>
<feature type="transmembrane region" description="Helical" evidence="8">
    <location>
        <begin position="20"/>
        <end position="41"/>
    </location>
</feature>
<feature type="transmembrane region" description="Helical" evidence="8">
    <location>
        <begin position="362"/>
        <end position="380"/>
    </location>
</feature>
<dbReference type="Pfam" id="PF09594">
    <property type="entry name" value="GT87"/>
    <property type="match status" value="1"/>
</dbReference>